<accession>A0A8H4L267</accession>
<dbReference type="SUPFAM" id="SSF52540">
    <property type="entry name" value="P-loop containing nucleoside triphosphate hydrolases"/>
    <property type="match status" value="1"/>
</dbReference>
<dbReference type="Gene3D" id="1.20.120.1020">
    <property type="entry name" value="Prion-inhibition and propagation, HeLo domain"/>
    <property type="match status" value="1"/>
</dbReference>
<feature type="domain" description="DUF7791" evidence="4">
    <location>
        <begin position="525"/>
        <end position="652"/>
    </location>
</feature>
<dbReference type="OrthoDB" id="443402at2759"/>
<keyword evidence="6" id="KW-1185">Reference proteome</keyword>
<dbReference type="EMBL" id="JAADYS010001821">
    <property type="protein sequence ID" value="KAF4460941.1"/>
    <property type="molecule type" value="Genomic_DNA"/>
</dbReference>
<gene>
    <name evidence="5" type="ORF">FALBO_12269</name>
</gene>
<reference evidence="5 6" key="1">
    <citation type="submission" date="2020-01" db="EMBL/GenBank/DDBJ databases">
        <title>Identification and distribution of gene clusters putatively required for synthesis of sphingolipid metabolism inhibitors in phylogenetically diverse species of the filamentous fungus Fusarium.</title>
        <authorList>
            <person name="Kim H.-S."/>
            <person name="Busman M."/>
            <person name="Brown D.W."/>
            <person name="Divon H."/>
            <person name="Uhlig S."/>
            <person name="Proctor R.H."/>
        </authorList>
    </citation>
    <scope>NUCLEOTIDE SEQUENCE [LARGE SCALE GENOMIC DNA]</scope>
    <source>
        <strain evidence="5 6">NRRL 20459</strain>
    </source>
</reference>
<dbReference type="InterPro" id="IPR056884">
    <property type="entry name" value="NPHP3-like_N"/>
</dbReference>
<dbReference type="Pfam" id="PF25053">
    <property type="entry name" value="DUF7791"/>
    <property type="match status" value="1"/>
</dbReference>
<dbReference type="PANTHER" id="PTHR10039:SF5">
    <property type="entry name" value="NACHT DOMAIN-CONTAINING PROTEIN"/>
    <property type="match status" value="1"/>
</dbReference>
<comment type="caution">
    <text evidence="5">The sequence shown here is derived from an EMBL/GenBank/DDBJ whole genome shotgun (WGS) entry which is preliminary data.</text>
</comment>
<dbReference type="AlphaFoldDB" id="A0A8H4L267"/>
<keyword evidence="1" id="KW-0677">Repeat</keyword>
<dbReference type="InterPro" id="IPR056693">
    <property type="entry name" value="DUF7791"/>
</dbReference>
<evidence type="ECO:0000259" key="4">
    <source>
        <dbReference type="Pfam" id="PF25053"/>
    </source>
</evidence>
<sequence>MSLVSTIWSSTRLVWAGTTRSSLRSSTSRELLQWARRTNLLQADYDRRLDDLDIQTSVLGVLSCIRLLLTDEAALQQRYGLQQSEEVVASNTVSRRSSGPLMKRLFKEFEALNLRIDQHSQTAKWRAKFRWVIRDKPRFENLVTEMAHFTTKLNELLPTVDDLWSWHNTHRGDFRDMSVKDLRIILEASAGHEAITDSVQDAIHLHVRYRILRRLWFRTIDDREQAVAQAYEKTLQWALQPPQHDFAWDDLSHWLQCSSSSGIYWVSGKAGSGKSTLMKYLYQNPRARHLIAQWASGPHTIVRFFFWNLGTAEQKSQEGLSRTLLYQILSHNKSLIAIALPNMWKEAFGTECEFSLPSPSETVYAFQIISENSLSLGKICFFIDGLDEFSGNYMDGVSFIKGLATSPSIKIVVSSRPIPDCVAAFESMPKLQLHQLTRCDIQAYVHGTIGTHAYMKGMMKRYPEEASEIVNSLIEKSSGVFLWVILACRSLLSGFASYDRIKELRFRVDELPLELDQMFQHMLNKIEPRYRGQGAELLRLCYTKRRVEGSHDMNSMSALGLALFHENPDLLGLWSLNNSNMRQLCEDLAGRLRSRCGGLLELTPRSIMGTNVHYCFCGAQRDYDHDCYIDGKVDFMHRTVYEFLSLDQTWELPCLQVPEQESGYSTSLSLIGLLLASVSLSRGNEFKCYERREEQAGQFFRDGIQWGSKSDLSHPFERRNIFWRLQPFLQQLVKLELTHPFFLQLATIHEHAASPTLSHAPLVLALESDAFNYVKAHPELLKLAGPDPPPCGCLPALHHATTLPCLSKVRVRWGFGRLFGLSNPRMASLLLSFGRNPNTAIGTKVGIATPWENWLSATKDSAVHDRDMIGIGDIMMMFINAGADQRNLGGDLRNWVASKFLYRSSSLVRNKGQQMLELLDSMDTKLETNCNSQPQIPMIEKRKLSPGSMECQYQKRNKKASS</sequence>
<feature type="domain" description="Prion-inhibition and propagation HeLo" evidence="2">
    <location>
        <begin position="31"/>
        <end position="160"/>
    </location>
</feature>
<dbReference type="Gene3D" id="3.40.50.300">
    <property type="entry name" value="P-loop containing nucleotide triphosphate hydrolases"/>
    <property type="match status" value="1"/>
</dbReference>
<dbReference type="PANTHER" id="PTHR10039">
    <property type="entry name" value="AMELOGENIN"/>
    <property type="match status" value="1"/>
</dbReference>
<evidence type="ECO:0000259" key="3">
    <source>
        <dbReference type="Pfam" id="PF24883"/>
    </source>
</evidence>
<name>A0A8H4L267_9HYPO</name>
<dbReference type="Proteomes" id="UP000554235">
    <property type="component" value="Unassembled WGS sequence"/>
</dbReference>
<organism evidence="5 6">
    <name type="scientific">Fusarium albosuccineum</name>
    <dbReference type="NCBI Taxonomy" id="1237068"/>
    <lineage>
        <taxon>Eukaryota</taxon>
        <taxon>Fungi</taxon>
        <taxon>Dikarya</taxon>
        <taxon>Ascomycota</taxon>
        <taxon>Pezizomycotina</taxon>
        <taxon>Sordariomycetes</taxon>
        <taxon>Hypocreomycetidae</taxon>
        <taxon>Hypocreales</taxon>
        <taxon>Nectriaceae</taxon>
        <taxon>Fusarium</taxon>
        <taxon>Fusarium decemcellulare species complex</taxon>
    </lineage>
</organism>
<dbReference type="InterPro" id="IPR029498">
    <property type="entry name" value="HeLo_dom"/>
</dbReference>
<protein>
    <submittedName>
        <fullName evidence="5">Small s</fullName>
    </submittedName>
</protein>
<feature type="domain" description="Nephrocystin 3-like N-terminal" evidence="3">
    <location>
        <begin position="250"/>
        <end position="416"/>
    </location>
</feature>
<evidence type="ECO:0000313" key="5">
    <source>
        <dbReference type="EMBL" id="KAF4460941.1"/>
    </source>
</evidence>
<proteinExistence type="predicted"/>
<dbReference type="InterPro" id="IPR038305">
    <property type="entry name" value="HeLo_sf"/>
</dbReference>
<evidence type="ECO:0000259" key="2">
    <source>
        <dbReference type="Pfam" id="PF14479"/>
    </source>
</evidence>
<evidence type="ECO:0000313" key="6">
    <source>
        <dbReference type="Proteomes" id="UP000554235"/>
    </source>
</evidence>
<dbReference type="Pfam" id="PF24883">
    <property type="entry name" value="NPHP3_N"/>
    <property type="match status" value="1"/>
</dbReference>
<dbReference type="InterPro" id="IPR027417">
    <property type="entry name" value="P-loop_NTPase"/>
</dbReference>
<dbReference type="Pfam" id="PF14479">
    <property type="entry name" value="HeLo"/>
    <property type="match status" value="1"/>
</dbReference>
<evidence type="ECO:0000256" key="1">
    <source>
        <dbReference type="ARBA" id="ARBA00022737"/>
    </source>
</evidence>